<evidence type="ECO:0000259" key="2">
    <source>
        <dbReference type="PROSITE" id="PS50263"/>
    </source>
</evidence>
<dbReference type="GO" id="GO:0006107">
    <property type="term" value="P:oxaloacetate metabolic process"/>
    <property type="evidence" value="ECO:0007669"/>
    <property type="project" value="TreeGrafter"/>
</dbReference>
<dbReference type="InterPro" id="IPR003010">
    <property type="entry name" value="C-N_Hydrolase"/>
</dbReference>
<accession>A0A1I3AWW3</accession>
<dbReference type="SUPFAM" id="SSF56317">
    <property type="entry name" value="Carbon-nitrogen hydrolase"/>
    <property type="match status" value="1"/>
</dbReference>
<dbReference type="PANTHER" id="PTHR23088">
    <property type="entry name" value="NITRILASE-RELATED"/>
    <property type="match status" value="1"/>
</dbReference>
<dbReference type="AlphaFoldDB" id="A0A1I3AWW3"/>
<dbReference type="RefSeq" id="WP_093369203.1">
    <property type="nucleotide sequence ID" value="NZ_FOQA01000001.1"/>
</dbReference>
<proteinExistence type="predicted"/>
<sequence length="279" mass="31330">MEPFKLSICQMMVKDNKKENLQKAEFMIRKAVSDVGSQIVVLPEIFNSPYSIECMEKTAEEEGGITTRMLSSLAKELKITLIGGSIAEKADGKIYNTSYTYDAKGKCIGKHRKIHLFDVDIQNGVRFMESDLLTAGNKVTVFDTAYGKVGIAICFDMRFPELIRLMALKQARIIVVPAAFNTTTGPAHWHETIKMRAVDNQVYFVAASPARNEEAEYHAYGHSTVCDPWGTVLATANEKESIVTTEILPDRIDSIRNQLPLLKLRRTDIYNLETVKSEK</sequence>
<dbReference type="STRING" id="69895.SAMN05192551_101451"/>
<evidence type="ECO:0000313" key="4">
    <source>
        <dbReference type="Proteomes" id="UP000199287"/>
    </source>
</evidence>
<dbReference type="Gene3D" id="3.60.110.10">
    <property type="entry name" value="Carbon-nitrogen hydrolase"/>
    <property type="match status" value="1"/>
</dbReference>
<dbReference type="CDD" id="cd07572">
    <property type="entry name" value="nit"/>
    <property type="match status" value="1"/>
</dbReference>
<dbReference type="EMBL" id="FOQA01000001">
    <property type="protein sequence ID" value="SFH54524.1"/>
    <property type="molecule type" value="Genomic_DNA"/>
</dbReference>
<protein>
    <submittedName>
        <fullName evidence="3">Predicted amidohydrolase</fullName>
    </submittedName>
</protein>
<keyword evidence="4" id="KW-1185">Reference proteome</keyword>
<dbReference type="InterPro" id="IPR036526">
    <property type="entry name" value="C-N_Hydrolase_sf"/>
</dbReference>
<keyword evidence="1 3" id="KW-0378">Hydrolase</keyword>
<dbReference type="Pfam" id="PF00795">
    <property type="entry name" value="CN_hydrolase"/>
    <property type="match status" value="1"/>
</dbReference>
<dbReference type="Proteomes" id="UP000199287">
    <property type="component" value="Unassembled WGS sequence"/>
</dbReference>
<dbReference type="GO" id="GO:0006541">
    <property type="term" value="P:glutamine metabolic process"/>
    <property type="evidence" value="ECO:0007669"/>
    <property type="project" value="TreeGrafter"/>
</dbReference>
<dbReference type="PROSITE" id="PS50263">
    <property type="entry name" value="CN_HYDROLASE"/>
    <property type="match status" value="1"/>
</dbReference>
<dbReference type="InterPro" id="IPR045254">
    <property type="entry name" value="Nit1/2_C-N_Hydrolase"/>
</dbReference>
<reference evidence="4" key="1">
    <citation type="submission" date="2016-10" db="EMBL/GenBank/DDBJ databases">
        <authorList>
            <person name="Varghese N."/>
            <person name="Submissions S."/>
        </authorList>
    </citation>
    <scope>NUCLEOTIDE SEQUENCE [LARGE SCALE GENOMIC DNA]</scope>
    <source>
        <strain evidence="4">Z-7934</strain>
    </source>
</reference>
<dbReference type="GO" id="GO:0050152">
    <property type="term" value="F:omega-amidase activity"/>
    <property type="evidence" value="ECO:0007669"/>
    <property type="project" value="TreeGrafter"/>
</dbReference>
<dbReference type="OrthoDB" id="9811121at2"/>
<dbReference type="GO" id="GO:0006528">
    <property type="term" value="P:asparagine metabolic process"/>
    <property type="evidence" value="ECO:0007669"/>
    <property type="project" value="TreeGrafter"/>
</dbReference>
<name>A0A1I3AWW3_9FIRM</name>
<feature type="domain" description="CN hydrolase" evidence="2">
    <location>
        <begin position="4"/>
        <end position="249"/>
    </location>
</feature>
<organism evidence="3 4">
    <name type="scientific">Tindallia magadiensis</name>
    <dbReference type="NCBI Taxonomy" id="69895"/>
    <lineage>
        <taxon>Bacteria</taxon>
        <taxon>Bacillati</taxon>
        <taxon>Bacillota</taxon>
        <taxon>Clostridia</taxon>
        <taxon>Peptostreptococcales</taxon>
        <taxon>Tindalliaceae</taxon>
        <taxon>Tindallia</taxon>
    </lineage>
</organism>
<dbReference type="PANTHER" id="PTHR23088:SF30">
    <property type="entry name" value="OMEGA-AMIDASE NIT2"/>
    <property type="match status" value="1"/>
</dbReference>
<evidence type="ECO:0000313" key="3">
    <source>
        <dbReference type="EMBL" id="SFH54524.1"/>
    </source>
</evidence>
<gene>
    <name evidence="3" type="ORF">SAMN05192551_101451</name>
</gene>
<evidence type="ECO:0000256" key="1">
    <source>
        <dbReference type="ARBA" id="ARBA00022801"/>
    </source>
</evidence>